<sequence length="122" mass="12691">MTTLSSQIGDMVAFNGALFFGNDQGLWKSDATVASRIQAFGGEVGSFATLGGALFFAGPHASFGTELWTSDGTAAGTHLLKDLVPGPEGSGFREPLVWRSLSGEATEPRRALSPSSRGPSRT</sequence>
<dbReference type="EMBL" id="CP002271">
    <property type="protein sequence ID" value="ADO75252.1"/>
    <property type="molecule type" value="Genomic_DNA"/>
</dbReference>
<organism evidence="2 3">
    <name type="scientific">Stigmatella aurantiaca (strain DW4/3-1)</name>
    <dbReference type="NCBI Taxonomy" id="378806"/>
    <lineage>
        <taxon>Bacteria</taxon>
        <taxon>Pseudomonadati</taxon>
        <taxon>Myxococcota</taxon>
        <taxon>Myxococcia</taxon>
        <taxon>Myxococcales</taxon>
        <taxon>Cystobacterineae</taxon>
        <taxon>Archangiaceae</taxon>
        <taxon>Stigmatella</taxon>
    </lineage>
</organism>
<gene>
    <name evidence="2" type="ordered locus">STAUR_7497</name>
</gene>
<keyword evidence="3" id="KW-1185">Reference proteome</keyword>
<evidence type="ECO:0000313" key="2">
    <source>
        <dbReference type="EMBL" id="ADO75252.1"/>
    </source>
</evidence>
<dbReference type="HOGENOM" id="CLU_2025336_0_0_7"/>
<evidence type="ECO:0000313" key="3">
    <source>
        <dbReference type="Proteomes" id="UP000001351"/>
    </source>
</evidence>
<dbReference type="RefSeq" id="WP_013377866.1">
    <property type="nucleotide sequence ID" value="NC_014623.1"/>
</dbReference>
<protein>
    <submittedName>
        <fullName evidence="2">Uncharacterized protein</fullName>
    </submittedName>
</protein>
<feature type="region of interest" description="Disordered" evidence="1">
    <location>
        <begin position="84"/>
        <end position="122"/>
    </location>
</feature>
<feature type="compositionally biased region" description="Polar residues" evidence="1">
    <location>
        <begin position="113"/>
        <end position="122"/>
    </location>
</feature>
<dbReference type="eggNOG" id="COG4946">
    <property type="taxonomic scope" value="Bacteria"/>
</dbReference>
<dbReference type="Proteomes" id="UP000001351">
    <property type="component" value="Chromosome"/>
</dbReference>
<accession>E3FFZ3</accession>
<reference evidence="2 3" key="1">
    <citation type="journal article" date="2011" name="Mol. Biol. Evol.">
        <title>Comparative genomic analysis of fruiting body formation in Myxococcales.</title>
        <authorList>
            <person name="Huntley S."/>
            <person name="Hamann N."/>
            <person name="Wegener-Feldbrugge S."/>
            <person name="Treuner-Lange A."/>
            <person name="Kube M."/>
            <person name="Reinhardt R."/>
            <person name="Klages S."/>
            <person name="Muller R."/>
            <person name="Ronning C.M."/>
            <person name="Nierman W.C."/>
            <person name="Sogaard-Andersen L."/>
        </authorList>
    </citation>
    <scope>NUCLEOTIDE SEQUENCE [LARGE SCALE GENOMIC DNA]</scope>
    <source>
        <strain evidence="2 3">DW4/3-1</strain>
    </source>
</reference>
<dbReference type="STRING" id="378806.STAUR_7497"/>
<dbReference type="AlphaFoldDB" id="E3FFZ3"/>
<name>E3FFZ3_STIAD</name>
<dbReference type="KEGG" id="sur:STAUR_7497"/>
<proteinExistence type="predicted"/>
<evidence type="ECO:0000256" key="1">
    <source>
        <dbReference type="SAM" id="MobiDB-lite"/>
    </source>
</evidence>